<evidence type="ECO:0000313" key="4">
    <source>
        <dbReference type="EMBL" id="CAJ1099194.1"/>
    </source>
</evidence>
<feature type="transmembrane region" description="Helical" evidence="2">
    <location>
        <begin position="234"/>
        <end position="256"/>
    </location>
</feature>
<evidence type="ECO:0000256" key="2">
    <source>
        <dbReference type="SAM" id="Phobius"/>
    </source>
</evidence>
<feature type="region of interest" description="Disordered" evidence="1">
    <location>
        <begin position="155"/>
        <end position="177"/>
    </location>
</feature>
<evidence type="ECO:0000313" key="5">
    <source>
        <dbReference type="Proteomes" id="UP001162480"/>
    </source>
</evidence>
<gene>
    <name evidence="4" type="ORF">OCTVUL_1B017293</name>
</gene>
<evidence type="ECO:0000256" key="1">
    <source>
        <dbReference type="SAM" id="MobiDB-lite"/>
    </source>
</evidence>
<keyword evidence="3" id="KW-0732">Signal</keyword>
<dbReference type="EMBL" id="CATOCA020000001">
    <property type="protein sequence ID" value="CAJ1099194.1"/>
    <property type="molecule type" value="Genomic_DNA"/>
</dbReference>
<comment type="caution">
    <text evidence="4">The sequence shown here is derived from an EMBL/GenBank/DDBJ whole genome shotgun (WGS) entry which is preliminary data.</text>
</comment>
<keyword evidence="2" id="KW-0812">Transmembrane</keyword>
<feature type="chain" id="PRO_5041389752" evidence="3">
    <location>
        <begin position="24"/>
        <end position="290"/>
    </location>
</feature>
<proteinExistence type="predicted"/>
<evidence type="ECO:0000256" key="3">
    <source>
        <dbReference type="SAM" id="SignalP"/>
    </source>
</evidence>
<keyword evidence="5" id="KW-1185">Reference proteome</keyword>
<feature type="signal peptide" evidence="3">
    <location>
        <begin position="1"/>
        <end position="23"/>
    </location>
</feature>
<accession>A0AA36MI16</accession>
<reference evidence="4" key="1">
    <citation type="submission" date="2023-08" db="EMBL/GenBank/DDBJ databases">
        <authorList>
            <person name="Alioto T."/>
            <person name="Alioto T."/>
            <person name="Gomez Garrido J."/>
        </authorList>
    </citation>
    <scope>NUCLEOTIDE SEQUENCE</scope>
</reference>
<keyword evidence="2" id="KW-1133">Transmembrane helix</keyword>
<sequence length="290" mass="31316">MAFMYMLFGLLAAATLFNSTAYGINFGQAGSYQGTQGYGYGGIPGIGGIASSIGAGSLGNGISGISGISGAGISGYPYGGYGGIGAGLTFPGYGFGYGYPGIGQSHFSQLSHIPVTTQRVHHIPVVNTHSASYHPKEDTSTSTVLPTIAIPYTRPIHNTTTHKPSTIPIPPTTPSHPTIMDMEDMEDTEDMEDMEDTVMEDMEDMVMEDMVMEDMVMEDMVMEDMEDMEDTVRVLVMVMVIMEVTMAILMEVMATTTDMVIINSKRNWIELKQAAGLLMYFAFQLPSNND</sequence>
<name>A0AA36MI16_OCTVU</name>
<dbReference type="AlphaFoldDB" id="A0AA36MI16"/>
<organism evidence="4 5">
    <name type="scientific">Octopus vulgaris</name>
    <name type="common">Common octopus</name>
    <dbReference type="NCBI Taxonomy" id="6645"/>
    <lineage>
        <taxon>Eukaryota</taxon>
        <taxon>Metazoa</taxon>
        <taxon>Spiralia</taxon>
        <taxon>Lophotrochozoa</taxon>
        <taxon>Mollusca</taxon>
        <taxon>Cephalopoda</taxon>
        <taxon>Coleoidea</taxon>
        <taxon>Octopodiformes</taxon>
        <taxon>Octopoda</taxon>
        <taxon>Incirrata</taxon>
        <taxon>Octopodidae</taxon>
        <taxon>Octopus</taxon>
    </lineage>
</organism>
<protein>
    <submittedName>
        <fullName evidence="4">Uncharacterized protein</fullName>
    </submittedName>
</protein>
<dbReference type="Proteomes" id="UP001162480">
    <property type="component" value="Unassembled WGS sequence"/>
</dbReference>
<keyword evidence="2" id="KW-0472">Membrane</keyword>